<evidence type="ECO:0000313" key="3">
    <source>
        <dbReference type="Proteomes" id="UP000073492"/>
    </source>
</evidence>
<sequence length="95" mass="10469">MATLPADNINVTTAFRQGQLRRRLLLAAPPLESTGQAVGPGEPIPPWQMEDAGNELLQNPQGISATRNSIFLQMRRGTNDCCERRQPDCRGPSRL</sequence>
<accession>A0A139IJE3</accession>
<organism evidence="2 3">
    <name type="scientific">Pseudocercospora musae</name>
    <dbReference type="NCBI Taxonomy" id="113226"/>
    <lineage>
        <taxon>Eukaryota</taxon>
        <taxon>Fungi</taxon>
        <taxon>Dikarya</taxon>
        <taxon>Ascomycota</taxon>
        <taxon>Pezizomycotina</taxon>
        <taxon>Dothideomycetes</taxon>
        <taxon>Dothideomycetidae</taxon>
        <taxon>Mycosphaerellales</taxon>
        <taxon>Mycosphaerellaceae</taxon>
        <taxon>Pseudocercospora</taxon>
    </lineage>
</organism>
<dbReference type="Proteomes" id="UP000073492">
    <property type="component" value="Unassembled WGS sequence"/>
</dbReference>
<protein>
    <submittedName>
        <fullName evidence="2">Uncharacterized protein</fullName>
    </submittedName>
</protein>
<dbReference type="EMBL" id="LFZO01000072">
    <property type="protein sequence ID" value="KXT14873.1"/>
    <property type="molecule type" value="Genomic_DNA"/>
</dbReference>
<proteinExistence type="predicted"/>
<name>A0A139IJE3_9PEZI</name>
<evidence type="ECO:0000313" key="2">
    <source>
        <dbReference type="EMBL" id="KXT14873.1"/>
    </source>
</evidence>
<dbReference type="OrthoDB" id="19311at2759"/>
<dbReference type="AlphaFoldDB" id="A0A139IJE3"/>
<reference evidence="2 3" key="1">
    <citation type="submission" date="2015-07" db="EMBL/GenBank/DDBJ databases">
        <title>Comparative genomics of the Sigatoka disease complex on banana suggests a link between parallel evolutionary changes in Pseudocercospora fijiensis and Pseudocercospora eumusae and increased virulence on the banana host.</title>
        <authorList>
            <person name="Chang T.-C."/>
            <person name="Salvucci A."/>
            <person name="Crous P.W."/>
            <person name="Stergiopoulos I."/>
        </authorList>
    </citation>
    <scope>NUCLEOTIDE SEQUENCE [LARGE SCALE GENOMIC DNA]</scope>
    <source>
        <strain evidence="2 3">CBS 116634</strain>
    </source>
</reference>
<gene>
    <name evidence="2" type="ORF">AC579_767</name>
</gene>
<feature type="region of interest" description="Disordered" evidence="1">
    <location>
        <begin position="31"/>
        <end position="50"/>
    </location>
</feature>
<evidence type="ECO:0000256" key="1">
    <source>
        <dbReference type="SAM" id="MobiDB-lite"/>
    </source>
</evidence>
<comment type="caution">
    <text evidence="2">The sequence shown here is derived from an EMBL/GenBank/DDBJ whole genome shotgun (WGS) entry which is preliminary data.</text>
</comment>
<keyword evidence="3" id="KW-1185">Reference proteome</keyword>